<dbReference type="EMBL" id="ABWP01000044">
    <property type="protein sequence ID" value="EEA85382.1"/>
    <property type="molecule type" value="Genomic_DNA"/>
</dbReference>
<dbReference type="InterPro" id="IPR017853">
    <property type="entry name" value="GH"/>
</dbReference>
<dbReference type="InterPro" id="IPR007253">
    <property type="entry name" value="Cell_wall-bd_2"/>
</dbReference>
<feature type="chain" id="PRO_5002843064" description="Glycosyl hydrolase-like 10 domain-containing protein" evidence="2">
    <location>
        <begin position="31"/>
        <end position="705"/>
    </location>
</feature>
<sequence length="705" mass="77674">MKKILKKLTVVMLAVFMFVGSVSYTNNAQAAEKEMRAAWVSTVYNLDWPKTKNNASKQKQELTQLMDKLKGCGINTIVLQVRPESDALYKSSINPWSKYLTGTQGKDPGYDPLAFAIQEAHKRGMELHAWMNPYRVTSSGTDLNSLVSSHPARKNPSWVIKYNNKMYYDPGNTAVVDYLVKTVKEVVDKYDVDGIHFDDYFYPSSSFPDDASYKAYGKGQDRNNWRRENVNTLLKKVKAVVNARSGCEFGVSPFGIWRNKSSDCPDGSETSGSQSYYNMLADSRTWIRKGYVDYIVPQIYWPIGLKVADYSKLVKWWANEVKGYDVDLYIGQGIYKQGQSSHGGQNIAKEIKNQININKQYSTVKGSMYFSARDIVNNAGIYNDLKSMYGAYNGTIEDKNLPTSTEIIGANRYDTAAKISKKGWNASSTVVIANGLNEIEGIVSNPLASAYNAPVLLAEKDKVSKYTTDELKRLSPSNIIIIGDKSAIGENTVSNIKKVAPSASIKRIEGSNIEELSVNIAKEIDSKANVSKIYVAGENGAADALSVVSKAAEEKAPIIVTSKNSVNSSVKNWIKSNSISSAYFLGENAVISNNVIKEIDSVVSGNVSGNRIGGSNRNQTNARVIKALYPSETYNPVFVAKNRPLVDAISVGVYAARTKSPIVIAGNSLDSEQANILKNKKTNSVFRIGGGISNDTYNKIRENLK</sequence>
<keyword evidence="5" id="KW-1185">Reference proteome</keyword>
<feature type="domain" description="Glycosyl hydrolase-like 10" evidence="3">
    <location>
        <begin position="34"/>
        <end position="339"/>
    </location>
</feature>
<dbReference type="InterPro" id="IPR052177">
    <property type="entry name" value="Divisome_Glycosyl_Hydrolase"/>
</dbReference>
<dbReference type="eggNOG" id="COG1649">
    <property type="taxonomic scope" value="Bacteria"/>
</dbReference>
<dbReference type="SUPFAM" id="SSF51445">
    <property type="entry name" value="(Trans)glycosidases"/>
    <property type="match status" value="1"/>
</dbReference>
<dbReference type="Gene3D" id="3.40.50.12090">
    <property type="match status" value="1"/>
</dbReference>
<dbReference type="OrthoDB" id="43070at2"/>
<proteinExistence type="predicted"/>
<protein>
    <recommendedName>
        <fullName evidence="3">Glycosyl hydrolase-like 10 domain-containing protein</fullName>
    </recommendedName>
</protein>
<gene>
    <name evidence="4" type="ORF">CLOHIR_00979</name>
</gene>
<evidence type="ECO:0000259" key="3">
    <source>
        <dbReference type="Pfam" id="PF02638"/>
    </source>
</evidence>
<dbReference type="PANTHER" id="PTHR43405">
    <property type="entry name" value="GLYCOSYL HYDROLASE DIGH"/>
    <property type="match status" value="1"/>
</dbReference>
<dbReference type="Gene3D" id="3.20.20.80">
    <property type="entry name" value="Glycosidases"/>
    <property type="match status" value="1"/>
</dbReference>
<dbReference type="InterPro" id="IPR003790">
    <property type="entry name" value="GHL10"/>
</dbReference>
<dbReference type="RefSeq" id="WP_006439897.1">
    <property type="nucleotide sequence ID" value="NZ_DS995356.1"/>
</dbReference>
<accession>B6FYM6</accession>
<dbReference type="Pfam" id="PF02638">
    <property type="entry name" value="GHL10"/>
    <property type="match status" value="1"/>
</dbReference>
<evidence type="ECO:0000313" key="4">
    <source>
        <dbReference type="EMBL" id="EEA85382.1"/>
    </source>
</evidence>
<dbReference type="AlphaFoldDB" id="B6FYM6"/>
<comment type="caution">
    <text evidence="4">The sequence shown here is derived from an EMBL/GenBank/DDBJ whole genome shotgun (WGS) entry which is preliminary data.</text>
</comment>
<evidence type="ECO:0000256" key="1">
    <source>
        <dbReference type="ARBA" id="ARBA00022729"/>
    </source>
</evidence>
<reference evidence="4 5" key="1">
    <citation type="submission" date="2008-09" db="EMBL/GenBank/DDBJ databases">
        <authorList>
            <person name="Fulton L."/>
            <person name="Clifton S."/>
            <person name="Fulton B."/>
            <person name="Xu J."/>
            <person name="Minx P."/>
            <person name="Pepin K.H."/>
            <person name="Johnson M."/>
            <person name="Thiruvilangam P."/>
            <person name="Bhonagiri V."/>
            <person name="Nash W.E."/>
            <person name="Mardis E.R."/>
            <person name="Wilson R.K."/>
        </authorList>
    </citation>
    <scope>NUCLEOTIDE SEQUENCE [LARGE SCALE GENOMIC DNA]</scope>
    <source>
        <strain evidence="4 5">DSM 13275</strain>
    </source>
</reference>
<dbReference type="STRING" id="500633.CLOHIR_00979"/>
<evidence type="ECO:0000256" key="2">
    <source>
        <dbReference type="SAM" id="SignalP"/>
    </source>
</evidence>
<dbReference type="PANTHER" id="PTHR43405:SF1">
    <property type="entry name" value="GLYCOSYL HYDROLASE DIGH"/>
    <property type="match status" value="1"/>
</dbReference>
<dbReference type="eggNOG" id="COG2247">
    <property type="taxonomic scope" value="Bacteria"/>
</dbReference>
<keyword evidence="1 2" id="KW-0732">Signal</keyword>
<evidence type="ECO:0000313" key="5">
    <source>
        <dbReference type="Proteomes" id="UP000003178"/>
    </source>
</evidence>
<reference evidence="4 5" key="2">
    <citation type="submission" date="2008-10" db="EMBL/GenBank/DDBJ databases">
        <title>Draft genome sequence of Clostridium hiranonis (DSM 13275).</title>
        <authorList>
            <person name="Sudarsanam P."/>
            <person name="Ley R."/>
            <person name="Guruge J."/>
            <person name="Turnbaugh P.J."/>
            <person name="Mahowald M."/>
            <person name="Liep D."/>
            <person name="Gordon J."/>
        </authorList>
    </citation>
    <scope>NUCLEOTIDE SEQUENCE [LARGE SCALE GENOMIC DNA]</scope>
    <source>
        <strain evidence="4 5">DSM 13275</strain>
    </source>
</reference>
<name>B6FYM6_PEPHT</name>
<organism evidence="4 5">
    <name type="scientific">Peptacetobacter hiranonis (strain DSM 13275 / JCM 10541 / KCTC 15199 / TO-931)</name>
    <name type="common">Clostridium hiranonis</name>
    <dbReference type="NCBI Taxonomy" id="500633"/>
    <lineage>
        <taxon>Bacteria</taxon>
        <taxon>Bacillati</taxon>
        <taxon>Bacillota</taxon>
        <taxon>Clostridia</taxon>
        <taxon>Peptostreptococcales</taxon>
        <taxon>Peptostreptococcaceae</taxon>
        <taxon>Peptacetobacter</taxon>
    </lineage>
</organism>
<dbReference type="Pfam" id="PF04122">
    <property type="entry name" value="CW_binding_2"/>
    <property type="match status" value="3"/>
</dbReference>
<feature type="signal peptide" evidence="2">
    <location>
        <begin position="1"/>
        <end position="30"/>
    </location>
</feature>
<dbReference type="HOGENOM" id="CLU_391151_0_0_9"/>
<dbReference type="Proteomes" id="UP000003178">
    <property type="component" value="Unassembled WGS sequence"/>
</dbReference>